<evidence type="ECO:0000313" key="1">
    <source>
        <dbReference type="EMBL" id="CAD1473136.1"/>
    </source>
</evidence>
<protein>
    <submittedName>
        <fullName evidence="1">Uncharacterized protein</fullName>
    </submittedName>
</protein>
<comment type="caution">
    <text evidence="1">The sequence shown here is derived from an EMBL/GenBank/DDBJ whole genome shotgun (WGS) entry which is preliminary data.</text>
</comment>
<sequence>TLKQAEGVVSTVRCEGREHALGRGIKRKLDSIHSMHSTLHEDQDGQYCIGISSH</sequence>
<dbReference type="EMBL" id="CAJDYZ010006196">
    <property type="protein sequence ID" value="CAD1473136.1"/>
    <property type="molecule type" value="Genomic_DNA"/>
</dbReference>
<name>A0A6V7H2P7_9HYME</name>
<proteinExistence type="predicted"/>
<dbReference type="Proteomes" id="UP000752696">
    <property type="component" value="Unassembled WGS sequence"/>
</dbReference>
<gene>
    <name evidence="1" type="ORF">MHI_LOCUS355257</name>
</gene>
<dbReference type="OrthoDB" id="641149at2759"/>
<reference evidence="1" key="1">
    <citation type="submission" date="2020-07" db="EMBL/GenBank/DDBJ databases">
        <authorList>
            <person name="Nazaruddin N."/>
        </authorList>
    </citation>
    <scope>NUCLEOTIDE SEQUENCE</scope>
</reference>
<accession>A0A6V7H2P7</accession>
<organism evidence="1 2">
    <name type="scientific">Heterotrigona itama</name>
    <dbReference type="NCBI Taxonomy" id="395501"/>
    <lineage>
        <taxon>Eukaryota</taxon>
        <taxon>Metazoa</taxon>
        <taxon>Ecdysozoa</taxon>
        <taxon>Arthropoda</taxon>
        <taxon>Hexapoda</taxon>
        <taxon>Insecta</taxon>
        <taxon>Pterygota</taxon>
        <taxon>Neoptera</taxon>
        <taxon>Endopterygota</taxon>
        <taxon>Hymenoptera</taxon>
        <taxon>Apocrita</taxon>
        <taxon>Aculeata</taxon>
        <taxon>Apoidea</taxon>
        <taxon>Anthophila</taxon>
        <taxon>Apidae</taxon>
        <taxon>Heterotrigona</taxon>
    </lineage>
</organism>
<feature type="non-terminal residue" evidence="1">
    <location>
        <position position="1"/>
    </location>
</feature>
<keyword evidence="2" id="KW-1185">Reference proteome</keyword>
<evidence type="ECO:0000313" key="2">
    <source>
        <dbReference type="Proteomes" id="UP000752696"/>
    </source>
</evidence>
<dbReference type="AlphaFoldDB" id="A0A6V7H2P7"/>